<evidence type="ECO:0000313" key="3">
    <source>
        <dbReference type="Proteomes" id="UP001066276"/>
    </source>
</evidence>
<dbReference type="EMBL" id="JANPWB010000009">
    <property type="protein sequence ID" value="KAJ1148937.1"/>
    <property type="molecule type" value="Genomic_DNA"/>
</dbReference>
<comment type="caution">
    <text evidence="2">The sequence shown here is derived from an EMBL/GenBank/DDBJ whole genome shotgun (WGS) entry which is preliminary data.</text>
</comment>
<keyword evidence="3" id="KW-1185">Reference proteome</keyword>
<feature type="compositionally biased region" description="Acidic residues" evidence="1">
    <location>
        <begin position="1"/>
        <end position="10"/>
    </location>
</feature>
<dbReference type="Proteomes" id="UP001066276">
    <property type="component" value="Chromosome 5"/>
</dbReference>
<reference evidence="2" key="1">
    <citation type="journal article" date="2022" name="bioRxiv">
        <title>Sequencing and chromosome-scale assembly of the giantPleurodeles waltlgenome.</title>
        <authorList>
            <person name="Brown T."/>
            <person name="Elewa A."/>
            <person name="Iarovenko S."/>
            <person name="Subramanian E."/>
            <person name="Araus A.J."/>
            <person name="Petzold A."/>
            <person name="Susuki M."/>
            <person name="Suzuki K.-i.T."/>
            <person name="Hayashi T."/>
            <person name="Toyoda A."/>
            <person name="Oliveira C."/>
            <person name="Osipova E."/>
            <person name="Leigh N.D."/>
            <person name="Simon A."/>
            <person name="Yun M.H."/>
        </authorList>
    </citation>
    <scope>NUCLEOTIDE SEQUENCE</scope>
    <source>
        <strain evidence="2">20211129_DDA</strain>
        <tissue evidence="2">Liver</tissue>
    </source>
</reference>
<protein>
    <submittedName>
        <fullName evidence="2">Uncharacterized protein</fullName>
    </submittedName>
</protein>
<gene>
    <name evidence="2" type="ORF">NDU88_001761</name>
</gene>
<dbReference type="AlphaFoldDB" id="A0AAV7RB97"/>
<feature type="region of interest" description="Disordered" evidence="1">
    <location>
        <begin position="1"/>
        <end position="50"/>
    </location>
</feature>
<evidence type="ECO:0000256" key="1">
    <source>
        <dbReference type="SAM" id="MobiDB-lite"/>
    </source>
</evidence>
<organism evidence="2 3">
    <name type="scientific">Pleurodeles waltl</name>
    <name type="common">Iberian ribbed newt</name>
    <dbReference type="NCBI Taxonomy" id="8319"/>
    <lineage>
        <taxon>Eukaryota</taxon>
        <taxon>Metazoa</taxon>
        <taxon>Chordata</taxon>
        <taxon>Craniata</taxon>
        <taxon>Vertebrata</taxon>
        <taxon>Euteleostomi</taxon>
        <taxon>Amphibia</taxon>
        <taxon>Batrachia</taxon>
        <taxon>Caudata</taxon>
        <taxon>Salamandroidea</taxon>
        <taxon>Salamandridae</taxon>
        <taxon>Pleurodelinae</taxon>
        <taxon>Pleurodeles</taxon>
    </lineage>
</organism>
<sequence length="242" mass="26794">MVEDSDGEEVETGRPWRPGPSIPESRDPGESDSDMFEPEGIYHPRSSEWHPDPKVADYVASKLRQPLDKEIRARLRVECPRPTLPDRVASTPDIDPKMCTFFGKYVKDPKKGIDRSWRACQHKLLDIVGPLTQIIQLAEQAKMSNTHLQTDVVAGWAQRALCLLSNANCAISEERRRSLLIKIDPKLGELSTSEAGAEAQGHLFGDPFVKELGKFVATFSALDKAQSSIKKIFPGKVFGGAG</sequence>
<accession>A0AAV7RB97</accession>
<proteinExistence type="predicted"/>
<feature type="compositionally biased region" description="Basic and acidic residues" evidence="1">
    <location>
        <begin position="40"/>
        <end position="50"/>
    </location>
</feature>
<name>A0AAV7RB97_PLEWA</name>
<evidence type="ECO:0000313" key="2">
    <source>
        <dbReference type="EMBL" id="KAJ1148937.1"/>
    </source>
</evidence>